<dbReference type="Proteomes" id="UP001165205">
    <property type="component" value="Unassembled WGS sequence"/>
</dbReference>
<protein>
    <submittedName>
        <fullName evidence="1">Unnamed protein product</fullName>
    </submittedName>
</protein>
<sequence>MGSIDPNFDPIQEELDQVIAAATRYKERLSEADSYDARYDLMAKAGRLYQTIRGPADMVFSKFEDAANMGAIRALLEAGVFHVIPAGGESISAKEISAKTGVDKEVIGAYHSHTSGRDMRLITKHSATHARGDPDGTLPRDRRRGIRPHAIFRDLYGTPNDGGL</sequence>
<dbReference type="EMBL" id="BSYA01000054">
    <property type="protein sequence ID" value="GMG29222.1"/>
    <property type="molecule type" value="Genomic_DNA"/>
</dbReference>
<accession>A0AAN4YEZ9</accession>
<comment type="caution">
    <text evidence="1">The sequence shown here is derived from an EMBL/GenBank/DDBJ whole genome shotgun (WGS) entry which is preliminary data.</text>
</comment>
<dbReference type="AlphaFoldDB" id="A0AAN4YEZ9"/>
<organism evidence="1 2">
    <name type="scientific">Aspergillus oryzae</name>
    <name type="common">Yellow koji mold</name>
    <dbReference type="NCBI Taxonomy" id="5062"/>
    <lineage>
        <taxon>Eukaryota</taxon>
        <taxon>Fungi</taxon>
        <taxon>Dikarya</taxon>
        <taxon>Ascomycota</taxon>
        <taxon>Pezizomycotina</taxon>
        <taxon>Eurotiomycetes</taxon>
        <taxon>Eurotiomycetidae</taxon>
        <taxon>Eurotiales</taxon>
        <taxon>Aspergillaceae</taxon>
        <taxon>Aspergillus</taxon>
        <taxon>Aspergillus subgen. Circumdati</taxon>
    </lineage>
</organism>
<gene>
    <name evidence="1" type="ORF">Aory04_000550600</name>
</gene>
<reference evidence="1" key="1">
    <citation type="submission" date="2023-04" db="EMBL/GenBank/DDBJ databases">
        <title>Aspergillus oryzae NBRC 4228.</title>
        <authorList>
            <person name="Ichikawa N."/>
            <person name="Sato H."/>
            <person name="Tonouchi N."/>
        </authorList>
    </citation>
    <scope>NUCLEOTIDE SEQUENCE</scope>
    <source>
        <strain evidence="1">NBRC 4228</strain>
    </source>
</reference>
<evidence type="ECO:0000313" key="2">
    <source>
        <dbReference type="Proteomes" id="UP001165205"/>
    </source>
</evidence>
<evidence type="ECO:0000313" key="1">
    <source>
        <dbReference type="EMBL" id="GMG29222.1"/>
    </source>
</evidence>
<name>A0AAN4YEZ9_ASPOZ</name>
<proteinExistence type="predicted"/>